<reference evidence="4" key="1">
    <citation type="submission" date="2010-07" db="EMBL/GenBank/DDBJ databases">
        <title>The genome sequence of Gaeumannomyces graminis var. tritici strain R3-111a-1.</title>
        <authorList>
            <consortium name="The Broad Institute Genome Sequencing Platform"/>
            <person name="Ma L.-J."/>
            <person name="Dead R."/>
            <person name="Young S."/>
            <person name="Zeng Q."/>
            <person name="Koehrsen M."/>
            <person name="Alvarado L."/>
            <person name="Berlin A."/>
            <person name="Chapman S.B."/>
            <person name="Chen Z."/>
            <person name="Freedman E."/>
            <person name="Gellesch M."/>
            <person name="Goldberg J."/>
            <person name="Griggs A."/>
            <person name="Gujja S."/>
            <person name="Heilman E.R."/>
            <person name="Heiman D."/>
            <person name="Hepburn T."/>
            <person name="Howarth C."/>
            <person name="Jen D."/>
            <person name="Larson L."/>
            <person name="Mehta T."/>
            <person name="Neiman D."/>
            <person name="Pearson M."/>
            <person name="Roberts A."/>
            <person name="Saif S."/>
            <person name="Shea T."/>
            <person name="Shenoy N."/>
            <person name="Sisk P."/>
            <person name="Stolte C."/>
            <person name="Sykes S."/>
            <person name="Walk T."/>
            <person name="White J."/>
            <person name="Yandava C."/>
            <person name="Haas B."/>
            <person name="Nusbaum C."/>
            <person name="Birren B."/>
        </authorList>
    </citation>
    <scope>NUCLEOTIDE SEQUENCE [LARGE SCALE GENOMIC DNA]</scope>
    <source>
        <strain evidence="4">R3-111a-1</strain>
    </source>
</reference>
<feature type="compositionally biased region" description="Polar residues" evidence="1">
    <location>
        <begin position="338"/>
        <end position="353"/>
    </location>
</feature>
<gene>
    <name evidence="3" type="primary">20340683</name>
    <name evidence="2" type="ORF">GGTG_00225</name>
</gene>
<dbReference type="VEuPathDB" id="FungiDB:GGTG_00225"/>
<dbReference type="OrthoDB" id="4589447at2759"/>
<accession>J3NG32</accession>
<feature type="compositionally biased region" description="Basic and acidic residues" evidence="1">
    <location>
        <begin position="47"/>
        <end position="56"/>
    </location>
</feature>
<name>J3NG32_GAET3</name>
<feature type="compositionally biased region" description="Basic residues" evidence="1">
    <location>
        <begin position="438"/>
        <end position="449"/>
    </location>
</feature>
<organism evidence="2">
    <name type="scientific">Gaeumannomyces tritici (strain R3-111a-1)</name>
    <name type="common">Wheat and barley take-all root rot fungus</name>
    <name type="synonym">Gaeumannomyces graminis var. tritici</name>
    <dbReference type="NCBI Taxonomy" id="644352"/>
    <lineage>
        <taxon>Eukaryota</taxon>
        <taxon>Fungi</taxon>
        <taxon>Dikarya</taxon>
        <taxon>Ascomycota</taxon>
        <taxon>Pezizomycotina</taxon>
        <taxon>Sordariomycetes</taxon>
        <taxon>Sordariomycetidae</taxon>
        <taxon>Magnaporthales</taxon>
        <taxon>Magnaporthaceae</taxon>
        <taxon>Gaeumannomyces</taxon>
    </lineage>
</organism>
<evidence type="ECO:0000256" key="1">
    <source>
        <dbReference type="SAM" id="MobiDB-lite"/>
    </source>
</evidence>
<evidence type="ECO:0000313" key="3">
    <source>
        <dbReference type="EnsemblFungi" id="EJT80222"/>
    </source>
</evidence>
<protein>
    <submittedName>
        <fullName evidence="2 3">Uncharacterized protein</fullName>
    </submittedName>
</protein>
<feature type="compositionally biased region" description="Polar residues" evidence="1">
    <location>
        <begin position="392"/>
        <end position="403"/>
    </location>
</feature>
<feature type="region of interest" description="Disordered" evidence="1">
    <location>
        <begin position="331"/>
        <end position="449"/>
    </location>
</feature>
<proteinExistence type="predicted"/>
<feature type="compositionally biased region" description="Basic and acidic residues" evidence="1">
    <location>
        <begin position="421"/>
        <end position="433"/>
    </location>
</feature>
<sequence>METAPGYRSASKRDEDPKRGPVPVPMPAHGLTLPTPLKSPAQAFQRDPVEALRDLQSDAEADTPGGPAHPDDDDADDDSIADASHSADGQLAAEVAAAAQAAHDSLADDSDDIKHENHVSDGVVDPAAAAAAAAAAVAAAAVGAAPDPGQQPKPRFRYDAEKLLLTGPETLDTWLAQTEAIATATNCYAELTQQFNVATFPPDGTVMALICSARFNTAWRILEETISGPVWAMMRVYNLQGHYKSHLLPYDLYNFARWAAGRMHLAGTEEQPQDERMAMITEQSIANQNFYPSPKCYTDGCTWLSDKLHELIRLGDWRVAAAMYDPLPDWAPRPPASVESTQGSPSTDSQNLGQPQQEHDQQQQQPQQQVHQQSNGKVEYASQYPPLPGGQTDAQPSAATSSYGYAAPTGSYPRPPGPSEESPKVEAPGRVDDNPPPTKRRRGRPSKYA</sequence>
<dbReference type="GeneID" id="20340683"/>
<reference evidence="2" key="2">
    <citation type="submission" date="2010-07" db="EMBL/GenBank/DDBJ databases">
        <authorList>
            <consortium name="The Broad Institute Genome Sequencing Platform"/>
            <consortium name="Broad Institute Genome Sequencing Center for Infectious Disease"/>
            <person name="Ma L.-J."/>
            <person name="Dead R."/>
            <person name="Young S."/>
            <person name="Zeng Q."/>
            <person name="Koehrsen M."/>
            <person name="Alvarado L."/>
            <person name="Berlin A."/>
            <person name="Chapman S.B."/>
            <person name="Chen Z."/>
            <person name="Freedman E."/>
            <person name="Gellesch M."/>
            <person name="Goldberg J."/>
            <person name="Griggs A."/>
            <person name="Gujja S."/>
            <person name="Heilman E.R."/>
            <person name="Heiman D."/>
            <person name="Hepburn T."/>
            <person name="Howarth C."/>
            <person name="Jen D."/>
            <person name="Larson L."/>
            <person name="Mehta T."/>
            <person name="Neiman D."/>
            <person name="Pearson M."/>
            <person name="Roberts A."/>
            <person name="Saif S."/>
            <person name="Shea T."/>
            <person name="Shenoy N."/>
            <person name="Sisk P."/>
            <person name="Stolte C."/>
            <person name="Sykes S."/>
            <person name="Walk T."/>
            <person name="White J."/>
            <person name="Yandava C."/>
            <person name="Haas B."/>
            <person name="Nusbaum C."/>
            <person name="Birren B."/>
        </authorList>
    </citation>
    <scope>NUCLEOTIDE SEQUENCE</scope>
    <source>
        <strain evidence="2">R3-111a-1</strain>
    </source>
</reference>
<reference evidence="2" key="3">
    <citation type="submission" date="2010-09" db="EMBL/GenBank/DDBJ databases">
        <title>Annotation of Gaeumannomyces graminis var. tritici R3-111a-1.</title>
        <authorList>
            <consortium name="The Broad Institute Genome Sequencing Platform"/>
            <person name="Ma L.-J."/>
            <person name="Dead R."/>
            <person name="Young S.K."/>
            <person name="Zeng Q."/>
            <person name="Gargeya S."/>
            <person name="Fitzgerald M."/>
            <person name="Haas B."/>
            <person name="Abouelleil A."/>
            <person name="Alvarado L."/>
            <person name="Arachchi H.M."/>
            <person name="Berlin A."/>
            <person name="Brown A."/>
            <person name="Chapman S.B."/>
            <person name="Chen Z."/>
            <person name="Dunbar C."/>
            <person name="Freedman E."/>
            <person name="Gearin G."/>
            <person name="Gellesch M."/>
            <person name="Goldberg J."/>
            <person name="Griggs A."/>
            <person name="Gujja S."/>
            <person name="Heiman D."/>
            <person name="Howarth C."/>
            <person name="Larson L."/>
            <person name="Lui A."/>
            <person name="MacDonald P.J.P."/>
            <person name="Mehta T."/>
            <person name="Montmayeur A."/>
            <person name="Murphy C."/>
            <person name="Neiman D."/>
            <person name="Pearson M."/>
            <person name="Priest M."/>
            <person name="Roberts A."/>
            <person name="Saif S."/>
            <person name="Shea T."/>
            <person name="Shenoy N."/>
            <person name="Sisk P."/>
            <person name="Stolte C."/>
            <person name="Sykes S."/>
            <person name="Yandava C."/>
            <person name="Wortman J."/>
            <person name="Nusbaum C."/>
            <person name="Birren B."/>
        </authorList>
    </citation>
    <scope>NUCLEOTIDE SEQUENCE</scope>
    <source>
        <strain evidence="2">R3-111a-1</strain>
    </source>
</reference>
<dbReference type="AlphaFoldDB" id="J3NG32"/>
<dbReference type="Proteomes" id="UP000006039">
    <property type="component" value="Unassembled WGS sequence"/>
</dbReference>
<feature type="compositionally biased region" description="Low complexity" evidence="1">
    <location>
        <begin position="362"/>
        <end position="373"/>
    </location>
</feature>
<dbReference type="RefSeq" id="XP_009216231.1">
    <property type="nucleotide sequence ID" value="XM_009217967.1"/>
</dbReference>
<reference evidence="3" key="5">
    <citation type="submission" date="2018-04" db="UniProtKB">
        <authorList>
            <consortium name="EnsemblFungi"/>
        </authorList>
    </citation>
    <scope>IDENTIFICATION</scope>
    <source>
        <strain evidence="3">R3-111a-1</strain>
    </source>
</reference>
<evidence type="ECO:0000313" key="4">
    <source>
        <dbReference type="Proteomes" id="UP000006039"/>
    </source>
</evidence>
<feature type="region of interest" description="Disordered" evidence="1">
    <location>
        <begin position="1"/>
        <end position="89"/>
    </location>
</feature>
<dbReference type="EMBL" id="GL385395">
    <property type="protein sequence ID" value="EJT80222.1"/>
    <property type="molecule type" value="Genomic_DNA"/>
</dbReference>
<feature type="compositionally biased region" description="Acidic residues" evidence="1">
    <location>
        <begin position="71"/>
        <end position="80"/>
    </location>
</feature>
<keyword evidence="4" id="KW-1185">Reference proteome</keyword>
<dbReference type="HOGENOM" id="CLU_649030_0_0_1"/>
<dbReference type="eggNOG" id="ENOG502RPUB">
    <property type="taxonomic scope" value="Eukaryota"/>
</dbReference>
<dbReference type="EnsemblFungi" id="EJT80222">
    <property type="protein sequence ID" value="EJT80222"/>
    <property type="gene ID" value="GGTG_00225"/>
</dbReference>
<evidence type="ECO:0000313" key="2">
    <source>
        <dbReference type="EMBL" id="EJT80222.1"/>
    </source>
</evidence>
<reference evidence="3" key="4">
    <citation type="journal article" date="2015" name="G3 (Bethesda)">
        <title>Genome sequences of three phytopathogenic species of the Magnaporthaceae family of fungi.</title>
        <authorList>
            <person name="Okagaki L.H."/>
            <person name="Nunes C.C."/>
            <person name="Sailsbery J."/>
            <person name="Clay B."/>
            <person name="Brown D."/>
            <person name="John T."/>
            <person name="Oh Y."/>
            <person name="Young N."/>
            <person name="Fitzgerald M."/>
            <person name="Haas B.J."/>
            <person name="Zeng Q."/>
            <person name="Young S."/>
            <person name="Adiconis X."/>
            <person name="Fan L."/>
            <person name="Levin J.Z."/>
            <person name="Mitchell T.K."/>
            <person name="Okubara P.A."/>
            <person name="Farman M.L."/>
            <person name="Kohn L.M."/>
            <person name="Birren B."/>
            <person name="Ma L.-J."/>
            <person name="Dean R.A."/>
        </authorList>
    </citation>
    <scope>NUCLEOTIDE SEQUENCE</scope>
    <source>
        <strain evidence="3">R3-111a-1</strain>
    </source>
</reference>